<dbReference type="InterPro" id="IPR050833">
    <property type="entry name" value="Poly_Biosynth_Transport"/>
</dbReference>
<dbReference type="GO" id="GO:0005886">
    <property type="term" value="C:plasma membrane"/>
    <property type="evidence" value="ECO:0007669"/>
    <property type="project" value="UniProtKB-SubCell"/>
</dbReference>
<evidence type="ECO:0000256" key="5">
    <source>
        <dbReference type="ARBA" id="ARBA00023136"/>
    </source>
</evidence>
<proteinExistence type="predicted"/>
<dbReference type="Pfam" id="PF01943">
    <property type="entry name" value="Polysacc_synt"/>
    <property type="match status" value="1"/>
</dbReference>
<feature type="transmembrane region" description="Helical" evidence="6">
    <location>
        <begin position="356"/>
        <end position="376"/>
    </location>
</feature>
<gene>
    <name evidence="7" type="ORF">WJ53_17475</name>
</gene>
<accession>A0AB73FVA6</accession>
<dbReference type="EMBL" id="LOZE01000120">
    <property type="protein sequence ID" value="KVM23944.1"/>
    <property type="molecule type" value="Genomic_DNA"/>
</dbReference>
<evidence type="ECO:0000256" key="1">
    <source>
        <dbReference type="ARBA" id="ARBA00004651"/>
    </source>
</evidence>
<keyword evidence="5 6" id="KW-0472">Membrane</keyword>
<evidence type="ECO:0000256" key="4">
    <source>
        <dbReference type="ARBA" id="ARBA00022989"/>
    </source>
</evidence>
<keyword evidence="3 6" id="KW-0812">Transmembrane</keyword>
<feature type="transmembrane region" description="Helical" evidence="6">
    <location>
        <begin position="285"/>
        <end position="306"/>
    </location>
</feature>
<feature type="transmembrane region" description="Helical" evidence="6">
    <location>
        <begin position="326"/>
        <end position="344"/>
    </location>
</feature>
<feature type="transmembrane region" description="Helical" evidence="6">
    <location>
        <begin position="114"/>
        <end position="133"/>
    </location>
</feature>
<keyword evidence="2" id="KW-1003">Cell membrane</keyword>
<feature type="transmembrane region" description="Helical" evidence="6">
    <location>
        <begin position="7"/>
        <end position="29"/>
    </location>
</feature>
<evidence type="ECO:0000256" key="3">
    <source>
        <dbReference type="ARBA" id="ARBA00022692"/>
    </source>
</evidence>
<organism evidence="7 8">
    <name type="scientific">Burkholderia ubonensis</name>
    <dbReference type="NCBI Taxonomy" id="101571"/>
    <lineage>
        <taxon>Bacteria</taxon>
        <taxon>Pseudomonadati</taxon>
        <taxon>Pseudomonadota</taxon>
        <taxon>Betaproteobacteria</taxon>
        <taxon>Burkholderiales</taxon>
        <taxon>Burkholderiaceae</taxon>
        <taxon>Burkholderia</taxon>
        <taxon>Burkholderia cepacia complex</taxon>
    </lineage>
</organism>
<evidence type="ECO:0000313" key="7">
    <source>
        <dbReference type="EMBL" id="KVM23944.1"/>
    </source>
</evidence>
<dbReference type="Proteomes" id="UP000061665">
    <property type="component" value="Unassembled WGS sequence"/>
</dbReference>
<feature type="transmembrane region" description="Helical" evidence="6">
    <location>
        <begin position="168"/>
        <end position="192"/>
    </location>
</feature>
<sequence length="418" mass="45433">MSTVKKNFILLLTLQISTYVAPLLIMPLLTHALGPEGYGQLAFSLAVVAYFINWTCYSFDLTATPRIALARDNRAERSRIFWSTLLAQFAITTAGFVVLVALTFIVKRFGADRTLLLIGFGMPVGAALTPGWYFQGVQKLHTFSLILFVCRVLSIPAMFLLVHGPEDITAAMVVNAAVPLGSGLAVVAYMFACREVDFVRVDVHDIAEALKGGWQVFLASTSVAFYASANTVLLGFVSGNLSAGYFAAGDKLVRAAISMLQPLKAAAYPRVSYLMRHARNEAMSFLRKLLVVQFVMVLAISLAIFFSAPLAVRLLYGPSYEPTIQVLRWMAFIPFMAGMSDIFGVQTMLPLGMKKAFTRVLMSSGVLNVVLLPLLAKYFAEQGAAAAVLLAESAVAIALAAIVHRERVPLISSLATRR</sequence>
<feature type="transmembrane region" description="Helical" evidence="6">
    <location>
        <begin position="80"/>
        <end position="102"/>
    </location>
</feature>
<reference evidence="7 8" key="1">
    <citation type="submission" date="2015-11" db="EMBL/GenBank/DDBJ databases">
        <title>Expanding the genomic diversity of Burkholderia species for the development of highly accurate diagnostics.</title>
        <authorList>
            <person name="Sahl J."/>
            <person name="Keim P."/>
            <person name="Wagner D."/>
        </authorList>
    </citation>
    <scope>NUCLEOTIDE SEQUENCE [LARGE SCALE GENOMIC DNA]</scope>
    <source>
        <strain evidence="7 8">MSMB2058</strain>
    </source>
</reference>
<keyword evidence="4 6" id="KW-1133">Transmembrane helix</keyword>
<dbReference type="InterPro" id="IPR002797">
    <property type="entry name" value="Polysacc_synth"/>
</dbReference>
<comment type="subcellular location">
    <subcellularLocation>
        <location evidence="1">Cell membrane</location>
        <topology evidence="1">Multi-pass membrane protein</topology>
    </subcellularLocation>
</comment>
<dbReference type="PANTHER" id="PTHR30250">
    <property type="entry name" value="PST FAMILY PREDICTED COLANIC ACID TRANSPORTER"/>
    <property type="match status" value="1"/>
</dbReference>
<dbReference type="AlphaFoldDB" id="A0AB73FVA6"/>
<feature type="transmembrane region" description="Helical" evidence="6">
    <location>
        <begin position="41"/>
        <end position="59"/>
    </location>
</feature>
<evidence type="ECO:0000256" key="6">
    <source>
        <dbReference type="SAM" id="Phobius"/>
    </source>
</evidence>
<comment type="caution">
    <text evidence="7">The sequence shown here is derived from an EMBL/GenBank/DDBJ whole genome shotgun (WGS) entry which is preliminary data.</text>
</comment>
<feature type="transmembrane region" description="Helical" evidence="6">
    <location>
        <begin position="145"/>
        <end position="162"/>
    </location>
</feature>
<dbReference type="RefSeq" id="WP_059725100.1">
    <property type="nucleotide sequence ID" value="NZ_LOYI01000072.1"/>
</dbReference>
<protein>
    <submittedName>
        <fullName evidence="7">Polysaccharide biosynthesis protein</fullName>
    </submittedName>
</protein>
<evidence type="ECO:0000313" key="8">
    <source>
        <dbReference type="Proteomes" id="UP000061665"/>
    </source>
</evidence>
<name>A0AB73FVA6_9BURK</name>
<feature type="transmembrane region" description="Helical" evidence="6">
    <location>
        <begin position="382"/>
        <end position="403"/>
    </location>
</feature>
<dbReference type="PANTHER" id="PTHR30250:SF11">
    <property type="entry name" value="O-ANTIGEN TRANSPORTER-RELATED"/>
    <property type="match status" value="1"/>
</dbReference>
<evidence type="ECO:0000256" key="2">
    <source>
        <dbReference type="ARBA" id="ARBA00022475"/>
    </source>
</evidence>